<feature type="chain" id="PRO_5016482863" description="Endoglucanase" evidence="8">
    <location>
        <begin position="27"/>
        <end position="620"/>
    </location>
</feature>
<evidence type="ECO:0000256" key="6">
    <source>
        <dbReference type="PROSITE-ProRule" id="PRU10059"/>
    </source>
</evidence>
<evidence type="ECO:0000256" key="7">
    <source>
        <dbReference type="PROSITE-ProRule" id="PRU10060"/>
    </source>
</evidence>
<dbReference type="InterPro" id="IPR008928">
    <property type="entry name" value="6-hairpin_glycosidase_sf"/>
</dbReference>
<keyword evidence="2 6" id="KW-0378">Hydrolase</keyword>
<dbReference type="EC" id="3.2.1.4" evidence="8"/>
<dbReference type="AlphaFoldDB" id="A0A380S701"/>
<evidence type="ECO:0000313" key="11">
    <source>
        <dbReference type="EMBL" id="SUQ25012.1"/>
    </source>
</evidence>
<dbReference type="InterPro" id="IPR033126">
    <property type="entry name" value="Glyco_hydro_9_Asp/Glu_AS"/>
</dbReference>
<dbReference type="GO" id="GO:0030245">
    <property type="term" value="P:cellulose catabolic process"/>
    <property type="evidence" value="ECO:0007669"/>
    <property type="project" value="UniProtKB-KW"/>
</dbReference>
<protein>
    <recommendedName>
        <fullName evidence="8">Endoglucanase</fullName>
        <ecNumber evidence="8">3.2.1.4</ecNumber>
    </recommendedName>
</protein>
<accession>A0A380S701</accession>
<proteinExistence type="inferred from homology"/>
<dbReference type="Gene3D" id="2.60.40.10">
    <property type="entry name" value="Immunoglobulins"/>
    <property type="match status" value="1"/>
</dbReference>
<dbReference type="InterPro" id="IPR018221">
    <property type="entry name" value="Glyco_hydro_9_His_AS"/>
</dbReference>
<reference evidence="11 12" key="1">
    <citation type="submission" date="2017-08" db="EMBL/GenBank/DDBJ databases">
        <authorList>
            <person name="de Groot N.N."/>
        </authorList>
    </citation>
    <scope>NUCLEOTIDE SEQUENCE [LARGE SCALE GENOMIC DNA]</scope>
    <source>
        <strain evidence="11 12">HM2</strain>
    </source>
</reference>
<keyword evidence="5 6" id="KW-0624">Polysaccharide degradation</keyword>
<dbReference type="RefSeq" id="WP_109573341.1">
    <property type="nucleotide sequence ID" value="NZ_UHJL01000003.1"/>
</dbReference>
<evidence type="ECO:0000313" key="12">
    <source>
        <dbReference type="Proteomes" id="UP000255423"/>
    </source>
</evidence>
<dbReference type="Pfam" id="PF02927">
    <property type="entry name" value="CelD_N"/>
    <property type="match status" value="1"/>
</dbReference>
<dbReference type="EMBL" id="UHJL01000003">
    <property type="protein sequence ID" value="SUQ25012.1"/>
    <property type="molecule type" value="Genomic_DNA"/>
</dbReference>
<feature type="signal peptide" evidence="8">
    <location>
        <begin position="1"/>
        <end position="26"/>
    </location>
</feature>
<dbReference type="SUPFAM" id="SSF81296">
    <property type="entry name" value="E set domains"/>
    <property type="match status" value="1"/>
</dbReference>
<name>A0A380S701_FIBSU</name>
<evidence type="ECO:0000256" key="2">
    <source>
        <dbReference type="ARBA" id="ARBA00022801"/>
    </source>
</evidence>
<dbReference type="InterPro" id="IPR013783">
    <property type="entry name" value="Ig-like_fold"/>
</dbReference>
<evidence type="ECO:0000256" key="4">
    <source>
        <dbReference type="ARBA" id="ARBA00023295"/>
    </source>
</evidence>
<keyword evidence="8" id="KW-0732">Signal</keyword>
<dbReference type="SUPFAM" id="SSF48208">
    <property type="entry name" value="Six-hairpin glycosidases"/>
    <property type="match status" value="1"/>
</dbReference>
<feature type="active site" evidence="6">
    <location>
        <position position="481"/>
    </location>
</feature>
<feature type="domain" description="Cellulase Ig-like" evidence="10">
    <location>
        <begin position="31"/>
        <end position="101"/>
    </location>
</feature>
<feature type="domain" description="Glycoside hydrolase family 9" evidence="9">
    <location>
        <begin position="115"/>
        <end position="551"/>
    </location>
</feature>
<dbReference type="PANTHER" id="PTHR22298">
    <property type="entry name" value="ENDO-1,4-BETA-GLUCANASE"/>
    <property type="match status" value="1"/>
</dbReference>
<dbReference type="Proteomes" id="UP000255423">
    <property type="component" value="Unassembled WGS sequence"/>
</dbReference>
<evidence type="ECO:0000256" key="1">
    <source>
        <dbReference type="ARBA" id="ARBA00007072"/>
    </source>
</evidence>
<keyword evidence="3 6" id="KW-0119">Carbohydrate metabolism</keyword>
<evidence type="ECO:0000256" key="3">
    <source>
        <dbReference type="ARBA" id="ARBA00023277"/>
    </source>
</evidence>
<dbReference type="Pfam" id="PF00759">
    <property type="entry name" value="Glyco_hydro_9"/>
    <property type="match status" value="1"/>
</dbReference>
<sequence length="620" mass="67198">MKLTFGLKQYIPFAATVLSLATVASAATAYINQIGYRPADPKEFALVDGTGDIEIVNAAGQTVLQVTPKASSYWAPSTQNVQLVDFTALTVPGTYSIKQGGQVLRSDLKIADKTFEDVAKAALKWYYYQRASMALEETYAGQWKRDAGHTKTTVTLHSSTGTSGTIESSKGWYDAGDYGRYIVNSGITTYTLLSLYEHFPEYFNTLKWNIPAEGTLPDLLAEIKYNLDWMLTMQAADGGVYHKLSTLQFPGDVMPAKDTGKLYVIGKGSAATFDFAGVMAAAYRVFKTFDATYAAQCLEAAKKAYAWGLQNPNKAFTNPSDVATGSYSDGELSDEKAFASMELFISTGDASYKPTIDPNKTSIVPAWPEMYGLAVYAAATHATELGADAETAKSMLLQYANEFAYAATTGFGVVMSNEDFVWGSNAVAGNQGVFLLYAYYVTGEQKYYEAAKKVIDYLLGKNPLDMSFLTGFGTKSPLKPHHRPSTADKVTPPIPGMIVGGPQPGGEDIGSESWECKDYRTGVPATSYTDDRCSYATNEVAINWNAPFAYIAGALEALNAGYAPSFAAPGVAKGGTSAIKPFVTRNRVSVENAPRLRFDDQKVFIEKSGKRFDLKGNHLK</sequence>
<organism evidence="11 12">
    <name type="scientific">Fibrobacter succinogenes</name>
    <name type="common">Bacteroides succinogenes</name>
    <dbReference type="NCBI Taxonomy" id="833"/>
    <lineage>
        <taxon>Bacteria</taxon>
        <taxon>Pseudomonadati</taxon>
        <taxon>Fibrobacterota</taxon>
        <taxon>Fibrobacteria</taxon>
        <taxon>Fibrobacterales</taxon>
        <taxon>Fibrobacteraceae</taxon>
        <taxon>Fibrobacter</taxon>
    </lineage>
</organism>
<keyword evidence="4 6" id="KW-0326">Glycosidase</keyword>
<gene>
    <name evidence="11" type="ORF">SAMN05661053_2426</name>
</gene>
<dbReference type="GO" id="GO:0008810">
    <property type="term" value="F:cellulase activity"/>
    <property type="evidence" value="ECO:0007669"/>
    <property type="project" value="UniProtKB-EC"/>
</dbReference>
<evidence type="ECO:0000259" key="10">
    <source>
        <dbReference type="Pfam" id="PF02927"/>
    </source>
</evidence>
<evidence type="ECO:0000259" key="9">
    <source>
        <dbReference type="Pfam" id="PF00759"/>
    </source>
</evidence>
<dbReference type="PROSITE" id="PS00698">
    <property type="entry name" value="GH9_3"/>
    <property type="match status" value="1"/>
</dbReference>
<dbReference type="Gene3D" id="1.50.10.10">
    <property type="match status" value="1"/>
</dbReference>
<feature type="active site" evidence="7">
    <location>
        <position position="530"/>
    </location>
</feature>
<comment type="catalytic activity">
    <reaction evidence="8">
        <text>Endohydrolysis of (1-&gt;4)-beta-D-glucosidic linkages in cellulose, lichenin and cereal beta-D-glucans.</text>
        <dbReference type="EC" id="3.2.1.4"/>
    </reaction>
</comment>
<keyword evidence="8" id="KW-0136">Cellulose degradation</keyword>
<dbReference type="CDD" id="cd02850">
    <property type="entry name" value="E_set_Cellulase_N"/>
    <property type="match status" value="1"/>
</dbReference>
<evidence type="ECO:0000256" key="5">
    <source>
        <dbReference type="ARBA" id="ARBA00023326"/>
    </source>
</evidence>
<feature type="active site" evidence="7">
    <location>
        <position position="539"/>
    </location>
</feature>
<evidence type="ECO:0000256" key="8">
    <source>
        <dbReference type="RuleBase" id="RU361166"/>
    </source>
</evidence>
<comment type="similarity">
    <text evidence="1 6 8">Belongs to the glycosyl hydrolase 9 (cellulase E) family.</text>
</comment>
<dbReference type="InterPro" id="IPR001701">
    <property type="entry name" value="Glyco_hydro_9"/>
</dbReference>
<dbReference type="PROSITE" id="PS00592">
    <property type="entry name" value="GH9_2"/>
    <property type="match status" value="1"/>
</dbReference>
<dbReference type="InterPro" id="IPR004197">
    <property type="entry name" value="Cellulase_Ig-like"/>
</dbReference>
<dbReference type="InterPro" id="IPR014756">
    <property type="entry name" value="Ig_E-set"/>
</dbReference>
<dbReference type="InterPro" id="IPR012341">
    <property type="entry name" value="6hp_glycosidase-like_sf"/>
</dbReference>